<evidence type="ECO:0000313" key="2">
    <source>
        <dbReference type="Proteomes" id="UP000252174"/>
    </source>
</evidence>
<reference evidence="1 2" key="1">
    <citation type="submission" date="2018-07" db="EMBL/GenBank/DDBJ databases">
        <title>Genomic Encyclopedia of Type Strains, Phase IV (KMG-IV): sequencing the most valuable type-strain genomes for metagenomic binning, comparative biology and taxonomic classification.</title>
        <authorList>
            <person name="Goeker M."/>
        </authorList>
    </citation>
    <scope>NUCLEOTIDE SEQUENCE [LARGE SCALE GENOMIC DNA]</scope>
    <source>
        <strain evidence="1 2">DSM 100911</strain>
    </source>
</reference>
<dbReference type="AlphaFoldDB" id="A0A369AUB4"/>
<organism evidence="1 2">
    <name type="scientific">Extensimonas vulgaris</name>
    <dbReference type="NCBI Taxonomy" id="1031594"/>
    <lineage>
        <taxon>Bacteria</taxon>
        <taxon>Pseudomonadati</taxon>
        <taxon>Pseudomonadota</taxon>
        <taxon>Betaproteobacteria</taxon>
        <taxon>Burkholderiales</taxon>
        <taxon>Comamonadaceae</taxon>
        <taxon>Extensimonas</taxon>
    </lineage>
</organism>
<keyword evidence="2" id="KW-1185">Reference proteome</keyword>
<sequence>MTETHYIGVDPGLTGAVAVLTERGELVEVADLPTFKAASGRSLIDAQRLALMLGKYRHSARVFVEQVAARPTDSRVAAFAFGRSLGAIEAAVAIAGIPMTRSQPAAWKRTAGIGAGSAKDASIEAARRLVPASEPLLTAKSHHNRADALLIAWHGLRHG</sequence>
<accession>A0A369AUB4</accession>
<dbReference type="GO" id="GO:0008821">
    <property type="term" value="F:crossover junction DNA endonuclease activity"/>
    <property type="evidence" value="ECO:0007669"/>
    <property type="project" value="InterPro"/>
</dbReference>
<protein>
    <submittedName>
        <fullName evidence="1">Crossover junction endodeoxyribonuclease RuvC</fullName>
    </submittedName>
</protein>
<gene>
    <name evidence="1" type="ORF">DFR45_101378</name>
</gene>
<dbReference type="PANTHER" id="PTHR36015:SF6">
    <property type="entry name" value="HOLLIDAY JUNCTION RESOLVASE MOC1, CHLOROPLASTIC-RELATED"/>
    <property type="match status" value="1"/>
</dbReference>
<dbReference type="CDD" id="cd22992">
    <property type="entry name" value="MOC1"/>
    <property type="match status" value="1"/>
</dbReference>
<comment type="caution">
    <text evidence="1">The sequence shown here is derived from an EMBL/GenBank/DDBJ whole genome shotgun (WGS) entry which is preliminary data.</text>
</comment>
<dbReference type="GO" id="GO:0003676">
    <property type="term" value="F:nucleic acid binding"/>
    <property type="evidence" value="ECO:0007669"/>
    <property type="project" value="InterPro"/>
</dbReference>
<dbReference type="Gene3D" id="3.30.420.10">
    <property type="entry name" value="Ribonuclease H-like superfamily/Ribonuclease H"/>
    <property type="match status" value="1"/>
</dbReference>
<dbReference type="RefSeq" id="WP_114481989.1">
    <property type="nucleotide sequence ID" value="NZ_QPJU01000001.1"/>
</dbReference>
<evidence type="ECO:0000313" key="1">
    <source>
        <dbReference type="EMBL" id="RCX11846.1"/>
    </source>
</evidence>
<dbReference type="Proteomes" id="UP000252174">
    <property type="component" value="Unassembled WGS sequence"/>
</dbReference>
<dbReference type="InterPro" id="IPR045290">
    <property type="entry name" value="MOC1-like"/>
</dbReference>
<name>A0A369AUB4_9BURK</name>
<dbReference type="InterPro" id="IPR036397">
    <property type="entry name" value="RNaseH_sf"/>
</dbReference>
<proteinExistence type="predicted"/>
<dbReference type="EMBL" id="QPJU01000001">
    <property type="protein sequence ID" value="RCX11846.1"/>
    <property type="molecule type" value="Genomic_DNA"/>
</dbReference>
<dbReference type="SUPFAM" id="SSF53098">
    <property type="entry name" value="Ribonuclease H-like"/>
    <property type="match status" value="1"/>
</dbReference>
<dbReference type="InterPro" id="IPR012337">
    <property type="entry name" value="RNaseH-like_sf"/>
</dbReference>
<dbReference type="OrthoDB" id="573331at2"/>
<dbReference type="PANTHER" id="PTHR36015">
    <property type="entry name" value="HOLLIDAY JUNCTION RESOLVASE MOC1, CHLOROPLASTIC-RELATED"/>
    <property type="match status" value="1"/>
</dbReference>